<dbReference type="Pfam" id="PF01266">
    <property type="entry name" value="DAO"/>
    <property type="match status" value="1"/>
</dbReference>
<dbReference type="Gene3D" id="3.30.9.10">
    <property type="entry name" value="D-Amino Acid Oxidase, subunit A, domain 2"/>
    <property type="match status" value="1"/>
</dbReference>
<dbReference type="Proteomes" id="UP001174694">
    <property type="component" value="Unassembled WGS sequence"/>
</dbReference>
<dbReference type="PANTHER" id="PTHR13847:SF129">
    <property type="entry name" value="FAD DEPENDENT OXIDOREDUCTASE"/>
    <property type="match status" value="1"/>
</dbReference>
<dbReference type="Gene3D" id="3.50.50.60">
    <property type="entry name" value="FAD/NAD(P)-binding domain"/>
    <property type="match status" value="1"/>
</dbReference>
<evidence type="ECO:0000256" key="1">
    <source>
        <dbReference type="SAM" id="MobiDB-lite"/>
    </source>
</evidence>
<organism evidence="3 4">
    <name type="scientific">Pleurostoma richardsiae</name>
    <dbReference type="NCBI Taxonomy" id="41990"/>
    <lineage>
        <taxon>Eukaryota</taxon>
        <taxon>Fungi</taxon>
        <taxon>Dikarya</taxon>
        <taxon>Ascomycota</taxon>
        <taxon>Pezizomycotina</taxon>
        <taxon>Sordariomycetes</taxon>
        <taxon>Sordariomycetidae</taxon>
        <taxon>Calosphaeriales</taxon>
        <taxon>Pleurostomataceae</taxon>
        <taxon>Pleurostoma</taxon>
    </lineage>
</organism>
<dbReference type="InterPro" id="IPR006076">
    <property type="entry name" value="FAD-dep_OxRdtase"/>
</dbReference>
<evidence type="ECO:0000313" key="4">
    <source>
        <dbReference type="Proteomes" id="UP001174694"/>
    </source>
</evidence>
<dbReference type="AlphaFoldDB" id="A0AA38RTC1"/>
<dbReference type="EMBL" id="JANBVO010000002">
    <property type="protein sequence ID" value="KAJ9156317.1"/>
    <property type="molecule type" value="Genomic_DNA"/>
</dbReference>
<dbReference type="GO" id="GO:0005737">
    <property type="term" value="C:cytoplasm"/>
    <property type="evidence" value="ECO:0007669"/>
    <property type="project" value="TreeGrafter"/>
</dbReference>
<sequence>MGARQPVSTGPAGLPVPNSTKSYWHTEPSEKLLGHRTTPELPATADIVIVGSGMTGSWAAHFLKHGKAAHQSVVMLEAREACWGATGRNGGHCQPFLYGSPPEVARFELETYWFLRNFVAEHGIDCSWRSLNGVHAFLTQDLYDLAAADVERIKKELPDLADKITAVSPTSSGEGGGLTLDALRVPSIKGAIVQQLAASLWPYKLVCWVLERLLAIFPAPSFNLQTTTPVTSLQKGSGDYPWTVQTPRGSISAKTVLLATNAYTSHLLPAFADLIVPVRGQVGALIPPTEPAVDLGRSYVVVGAYEDAEGEPVTRDEYLVQRPLPGGELILGGGRHLAAGLAVGEWRDDVVEEKVAAHLRDQLEPWLDLRSGEKAAGEGGGGEEEKKGLAAKMEWTGIMGYSLDRSPWVGPVPEGLGGGEGLWLCGGYTGHGMPHAALCARGVVRMITGEKGHGVPGSFVVSGERVQQAREVWGDIMSTELKGIKALFALGEATGKGQNPETAA</sequence>
<dbReference type="PANTHER" id="PTHR13847">
    <property type="entry name" value="SARCOSINE DEHYDROGENASE-RELATED"/>
    <property type="match status" value="1"/>
</dbReference>
<gene>
    <name evidence="3" type="ORF">NKR23_g1383</name>
</gene>
<proteinExistence type="predicted"/>
<name>A0AA38RTC1_9PEZI</name>
<dbReference type="SUPFAM" id="SSF51905">
    <property type="entry name" value="FAD/NAD(P)-binding domain"/>
    <property type="match status" value="1"/>
</dbReference>
<feature type="domain" description="FAD dependent oxidoreductase" evidence="2">
    <location>
        <begin position="46"/>
        <end position="444"/>
    </location>
</feature>
<comment type="caution">
    <text evidence="3">The sequence shown here is derived from an EMBL/GenBank/DDBJ whole genome shotgun (WGS) entry which is preliminary data.</text>
</comment>
<dbReference type="InterPro" id="IPR036188">
    <property type="entry name" value="FAD/NAD-bd_sf"/>
</dbReference>
<accession>A0AA38RTC1</accession>
<keyword evidence="4" id="KW-1185">Reference proteome</keyword>
<protein>
    <submittedName>
        <fullName evidence="3">tRNA 5-methylaminomethyl-2-thiouridine biosynthesis bifunctional protein MnmC</fullName>
    </submittedName>
</protein>
<feature type="region of interest" description="Disordered" evidence="1">
    <location>
        <begin position="1"/>
        <end position="20"/>
    </location>
</feature>
<evidence type="ECO:0000313" key="3">
    <source>
        <dbReference type="EMBL" id="KAJ9156317.1"/>
    </source>
</evidence>
<reference evidence="3" key="1">
    <citation type="submission" date="2022-07" db="EMBL/GenBank/DDBJ databases">
        <title>Fungi with potential for degradation of polypropylene.</title>
        <authorList>
            <person name="Gostincar C."/>
        </authorList>
    </citation>
    <scope>NUCLEOTIDE SEQUENCE</scope>
    <source>
        <strain evidence="3">EXF-13308</strain>
    </source>
</reference>
<evidence type="ECO:0000259" key="2">
    <source>
        <dbReference type="Pfam" id="PF01266"/>
    </source>
</evidence>